<gene>
    <name evidence="1" type="ORF">E2C01_098109</name>
</gene>
<dbReference type="EMBL" id="VSRR010131834">
    <property type="protein sequence ID" value="MPD02520.1"/>
    <property type="molecule type" value="Genomic_DNA"/>
</dbReference>
<dbReference type="Proteomes" id="UP000324222">
    <property type="component" value="Unassembled WGS sequence"/>
</dbReference>
<keyword evidence="2" id="KW-1185">Reference proteome</keyword>
<dbReference type="AlphaFoldDB" id="A0A5B7K689"/>
<sequence>MCLMDQNDAMGVWYDSFRASFPQATHRTALLTTPQLTSPLPLLRHKTSERFGTSNQSPEYFQVLFIVSYVLLM</sequence>
<accession>A0A5B7K689</accession>
<proteinExistence type="predicted"/>
<comment type="caution">
    <text evidence="1">The sequence shown here is derived from an EMBL/GenBank/DDBJ whole genome shotgun (WGS) entry which is preliminary data.</text>
</comment>
<evidence type="ECO:0000313" key="2">
    <source>
        <dbReference type="Proteomes" id="UP000324222"/>
    </source>
</evidence>
<reference evidence="1 2" key="1">
    <citation type="submission" date="2019-05" db="EMBL/GenBank/DDBJ databases">
        <title>Another draft genome of Portunus trituberculatus and its Hox gene families provides insights of decapod evolution.</title>
        <authorList>
            <person name="Jeong J.-H."/>
            <person name="Song I."/>
            <person name="Kim S."/>
            <person name="Choi T."/>
            <person name="Kim D."/>
            <person name="Ryu S."/>
            <person name="Kim W."/>
        </authorList>
    </citation>
    <scope>NUCLEOTIDE SEQUENCE [LARGE SCALE GENOMIC DNA]</scope>
    <source>
        <tissue evidence="1">Muscle</tissue>
    </source>
</reference>
<name>A0A5B7K689_PORTR</name>
<evidence type="ECO:0000313" key="1">
    <source>
        <dbReference type="EMBL" id="MPD02520.1"/>
    </source>
</evidence>
<organism evidence="1 2">
    <name type="scientific">Portunus trituberculatus</name>
    <name type="common">Swimming crab</name>
    <name type="synonym">Neptunus trituberculatus</name>
    <dbReference type="NCBI Taxonomy" id="210409"/>
    <lineage>
        <taxon>Eukaryota</taxon>
        <taxon>Metazoa</taxon>
        <taxon>Ecdysozoa</taxon>
        <taxon>Arthropoda</taxon>
        <taxon>Crustacea</taxon>
        <taxon>Multicrustacea</taxon>
        <taxon>Malacostraca</taxon>
        <taxon>Eumalacostraca</taxon>
        <taxon>Eucarida</taxon>
        <taxon>Decapoda</taxon>
        <taxon>Pleocyemata</taxon>
        <taxon>Brachyura</taxon>
        <taxon>Eubrachyura</taxon>
        <taxon>Portunoidea</taxon>
        <taxon>Portunidae</taxon>
        <taxon>Portuninae</taxon>
        <taxon>Portunus</taxon>
    </lineage>
</organism>
<protein>
    <submittedName>
        <fullName evidence="1">Uncharacterized protein</fullName>
    </submittedName>
</protein>